<dbReference type="Proteomes" id="UP000247763">
    <property type="component" value="Chromosome"/>
</dbReference>
<evidence type="ECO:0000313" key="4">
    <source>
        <dbReference type="Proteomes" id="UP000247763"/>
    </source>
</evidence>
<dbReference type="Gene3D" id="1.10.10.10">
    <property type="entry name" value="Winged helix-like DNA-binding domain superfamily/Winged helix DNA-binding domain"/>
    <property type="match status" value="1"/>
</dbReference>
<dbReference type="InterPro" id="IPR036388">
    <property type="entry name" value="WH-like_DNA-bd_sf"/>
</dbReference>
<dbReference type="RefSeq" id="WP_110448927.1">
    <property type="nucleotide sequence ID" value="NZ_CP029479.1"/>
</dbReference>
<gene>
    <name evidence="3" type="ORF">HYN04_00425</name>
</gene>
<reference evidence="4" key="1">
    <citation type="submission" date="2018-05" db="EMBL/GenBank/DDBJ databases">
        <title>Genome sequencing of Phenylobacterium sp. HYN0004.</title>
        <authorList>
            <person name="Yi H."/>
            <person name="Baek C."/>
        </authorList>
    </citation>
    <scope>NUCLEOTIDE SEQUENCE [LARGE SCALE GENOMIC DNA]</scope>
    <source>
        <strain evidence="4">HYN0004</strain>
    </source>
</reference>
<evidence type="ECO:0000256" key="1">
    <source>
        <dbReference type="SAM" id="MobiDB-lite"/>
    </source>
</evidence>
<dbReference type="EMBL" id="CP029479">
    <property type="protein sequence ID" value="AWM76358.1"/>
    <property type="molecule type" value="Genomic_DNA"/>
</dbReference>
<dbReference type="PANTHER" id="PTHR33164:SF43">
    <property type="entry name" value="HTH-TYPE TRANSCRIPTIONAL REPRESSOR YETL"/>
    <property type="match status" value="1"/>
</dbReference>
<dbReference type="InterPro" id="IPR039422">
    <property type="entry name" value="MarR/SlyA-like"/>
</dbReference>
<dbReference type="KEGG" id="phb:HYN04_00425"/>
<protein>
    <submittedName>
        <fullName evidence="3">MarR family transcriptional regulator</fullName>
    </submittedName>
</protein>
<dbReference type="PANTHER" id="PTHR33164">
    <property type="entry name" value="TRANSCRIPTIONAL REGULATOR, MARR FAMILY"/>
    <property type="match status" value="1"/>
</dbReference>
<dbReference type="Pfam" id="PF12802">
    <property type="entry name" value="MarR_2"/>
    <property type="match status" value="1"/>
</dbReference>
<dbReference type="GO" id="GO:0006950">
    <property type="term" value="P:response to stress"/>
    <property type="evidence" value="ECO:0007669"/>
    <property type="project" value="TreeGrafter"/>
</dbReference>
<evidence type="ECO:0000313" key="3">
    <source>
        <dbReference type="EMBL" id="AWM76358.1"/>
    </source>
</evidence>
<dbReference type="PROSITE" id="PS50995">
    <property type="entry name" value="HTH_MARR_2"/>
    <property type="match status" value="1"/>
</dbReference>
<dbReference type="SMART" id="SM00347">
    <property type="entry name" value="HTH_MARR"/>
    <property type="match status" value="1"/>
</dbReference>
<keyword evidence="4" id="KW-1185">Reference proteome</keyword>
<dbReference type="AlphaFoldDB" id="A0A2Z3HXW9"/>
<dbReference type="InterPro" id="IPR000835">
    <property type="entry name" value="HTH_MarR-typ"/>
</dbReference>
<dbReference type="InterPro" id="IPR036390">
    <property type="entry name" value="WH_DNA-bd_sf"/>
</dbReference>
<proteinExistence type="predicted"/>
<evidence type="ECO:0000259" key="2">
    <source>
        <dbReference type="PROSITE" id="PS50995"/>
    </source>
</evidence>
<feature type="region of interest" description="Disordered" evidence="1">
    <location>
        <begin position="142"/>
        <end position="165"/>
    </location>
</feature>
<dbReference type="OrthoDB" id="7349109at2"/>
<sequence>MSETAPTEAALSHLLHRAVQAAADLHAGLVGPEGLTPRQFAVLSAIAFAEGSTQTQLVRATGVDRSTLAELVTRLIARGLVSRERSSADARANQVSLTESGRTLLEASRPLAAEADLALLSRLPEDRRARFLKDLRRLVAAPEDAGADKPRKKKKKKKKAERATA</sequence>
<dbReference type="GO" id="GO:0003700">
    <property type="term" value="F:DNA-binding transcription factor activity"/>
    <property type="evidence" value="ECO:0007669"/>
    <property type="project" value="InterPro"/>
</dbReference>
<name>A0A2Z3HXW9_9CAUL</name>
<dbReference type="SUPFAM" id="SSF46785">
    <property type="entry name" value="Winged helix' DNA-binding domain"/>
    <property type="match status" value="1"/>
</dbReference>
<feature type="domain" description="HTH marR-type" evidence="2">
    <location>
        <begin position="8"/>
        <end position="140"/>
    </location>
</feature>
<feature type="compositionally biased region" description="Basic residues" evidence="1">
    <location>
        <begin position="150"/>
        <end position="165"/>
    </location>
</feature>
<dbReference type="PRINTS" id="PR00598">
    <property type="entry name" value="HTHMARR"/>
</dbReference>
<accession>A0A2Z3HXW9</accession>
<organism evidence="3 4">
    <name type="scientific">Phenylobacterium parvum</name>
    <dbReference type="NCBI Taxonomy" id="2201350"/>
    <lineage>
        <taxon>Bacteria</taxon>
        <taxon>Pseudomonadati</taxon>
        <taxon>Pseudomonadota</taxon>
        <taxon>Alphaproteobacteria</taxon>
        <taxon>Caulobacterales</taxon>
        <taxon>Caulobacteraceae</taxon>
        <taxon>Phenylobacterium</taxon>
    </lineage>
</organism>